<reference evidence="1" key="1">
    <citation type="submission" date="2020-08" db="EMBL/GenBank/DDBJ databases">
        <title>Multicomponent nature underlies the extraordinary mechanical properties of spider dragline silk.</title>
        <authorList>
            <person name="Kono N."/>
            <person name="Nakamura H."/>
            <person name="Mori M."/>
            <person name="Yoshida Y."/>
            <person name="Ohtoshi R."/>
            <person name="Malay A.D."/>
            <person name="Moran D.A.P."/>
            <person name="Tomita M."/>
            <person name="Numata K."/>
            <person name="Arakawa K."/>
        </authorList>
    </citation>
    <scope>NUCLEOTIDE SEQUENCE</scope>
</reference>
<dbReference type="Proteomes" id="UP000886998">
    <property type="component" value="Unassembled WGS sequence"/>
</dbReference>
<comment type="caution">
    <text evidence="1">The sequence shown here is derived from an EMBL/GenBank/DDBJ whole genome shotgun (WGS) entry which is preliminary data.</text>
</comment>
<name>A0A8X7C5V7_9ARAC</name>
<keyword evidence="2" id="KW-1185">Reference proteome</keyword>
<organism evidence="1 2">
    <name type="scientific">Trichonephila inaurata madagascariensis</name>
    <dbReference type="NCBI Taxonomy" id="2747483"/>
    <lineage>
        <taxon>Eukaryota</taxon>
        <taxon>Metazoa</taxon>
        <taxon>Ecdysozoa</taxon>
        <taxon>Arthropoda</taxon>
        <taxon>Chelicerata</taxon>
        <taxon>Arachnida</taxon>
        <taxon>Araneae</taxon>
        <taxon>Araneomorphae</taxon>
        <taxon>Entelegynae</taxon>
        <taxon>Araneoidea</taxon>
        <taxon>Nephilidae</taxon>
        <taxon>Trichonephila</taxon>
        <taxon>Trichonephila inaurata</taxon>
    </lineage>
</organism>
<gene>
    <name evidence="1" type="primary">AVEN_66231_1</name>
    <name evidence="1" type="ORF">TNIN_59831</name>
</gene>
<evidence type="ECO:0000313" key="1">
    <source>
        <dbReference type="EMBL" id="GFY58471.1"/>
    </source>
</evidence>
<dbReference type="EMBL" id="BMAV01012104">
    <property type="protein sequence ID" value="GFY58471.1"/>
    <property type="molecule type" value="Genomic_DNA"/>
</dbReference>
<accession>A0A8X7C5V7</accession>
<proteinExistence type="predicted"/>
<dbReference type="AlphaFoldDB" id="A0A8X7C5V7"/>
<sequence length="133" mass="15337">MRTQSPETLSYASKEECILLFLATGEKTSLGQDIQSAYITWQNLPSSFKWEMDGKAKNSKSGKSYTSLIRSFLHWDQTQDNDGAPGWYVKESSINEVVKHVGEDLLSLLHTLEEIWENRKREFFKTRVETEKG</sequence>
<evidence type="ECO:0000313" key="2">
    <source>
        <dbReference type="Proteomes" id="UP000886998"/>
    </source>
</evidence>
<dbReference type="OrthoDB" id="6430140at2759"/>
<protein>
    <submittedName>
        <fullName evidence="1">Uncharacterized protein</fullName>
    </submittedName>
</protein>